<proteinExistence type="predicted"/>
<keyword evidence="2 3" id="KW-0862">Zinc</keyword>
<dbReference type="InterPro" id="IPR045218">
    <property type="entry name" value="DA1-like"/>
</dbReference>
<feature type="domain" description="LIM zinc-binding" evidence="5">
    <location>
        <begin position="29"/>
        <end position="91"/>
    </location>
</feature>
<organism evidence="6 7">
    <name type="scientific">Peronospora destructor</name>
    <dbReference type="NCBI Taxonomy" id="86335"/>
    <lineage>
        <taxon>Eukaryota</taxon>
        <taxon>Sar</taxon>
        <taxon>Stramenopiles</taxon>
        <taxon>Oomycota</taxon>
        <taxon>Peronosporomycetes</taxon>
        <taxon>Peronosporales</taxon>
        <taxon>Peronosporaceae</taxon>
        <taxon>Peronospora</taxon>
    </lineage>
</organism>
<evidence type="ECO:0000256" key="3">
    <source>
        <dbReference type="PROSITE-ProRule" id="PRU00125"/>
    </source>
</evidence>
<gene>
    <name evidence="6" type="ORF">PDE001_LOCUS8305</name>
</gene>
<evidence type="ECO:0000313" key="6">
    <source>
        <dbReference type="EMBL" id="CAI5742543.1"/>
    </source>
</evidence>
<sequence>MGWTCMHCECQTANDLAANCEVCNAIRVLQCPTCKNDIKYGKRLQVNGKTYHPDCFCCMSCKKPLPSRFQVVNEGNYHPECAPKLTSMTKTTTTKREQSGGKAVQKDKRNSNTNLKAVGDATDHDVAHGEGWRCSTCTFFNTNDAAPTCAACDTVRIFQCSGCHGEIKYGARTNVNDKVYHPDCFRCAACHEKFTSNKFQVKDGEYYDHECYKQLFHPRCDVCEDFIPYEPGTQKISYKVMPFSDLKYCAEHQNCDRCCSCQRVEPINPSRQFHNLSDGRKVCHDCCKYLVLDTKEAEGVVEEVWAYMRSIGIYLPEIPVYLVESPVLNEHRRAHKKTNTLMNGNKPVEGHVTRGLCLSEVSQIQYMVRPEKHAVRRVVSIEKTRSVNAILILHGLPYDLTASVLAHEATHAFIKLSDDFPDHIPPKIEEGMCQLMSYLFLKYKHMMERKNSKKRTYEGRLRNESTRCKKMFDAIRHHASFP</sequence>
<protein>
    <recommendedName>
        <fullName evidence="5">LIM zinc-binding domain-containing protein</fullName>
    </recommendedName>
</protein>
<evidence type="ECO:0000259" key="5">
    <source>
        <dbReference type="PROSITE" id="PS50023"/>
    </source>
</evidence>
<dbReference type="PANTHER" id="PTHR24209">
    <property type="entry name" value="PROTEIN DA1-RELATED 2"/>
    <property type="match status" value="1"/>
</dbReference>
<dbReference type="AlphaFoldDB" id="A0AAV0V1Y8"/>
<name>A0AAV0V1Y8_9STRA</name>
<dbReference type="Proteomes" id="UP001162029">
    <property type="component" value="Unassembled WGS sequence"/>
</dbReference>
<dbReference type="EMBL" id="CANTFM010001722">
    <property type="protein sequence ID" value="CAI5742543.1"/>
    <property type="molecule type" value="Genomic_DNA"/>
</dbReference>
<dbReference type="PROSITE" id="PS50023">
    <property type="entry name" value="LIM_DOMAIN_2"/>
    <property type="match status" value="2"/>
</dbReference>
<evidence type="ECO:0000313" key="7">
    <source>
        <dbReference type="Proteomes" id="UP001162029"/>
    </source>
</evidence>
<evidence type="ECO:0000256" key="4">
    <source>
        <dbReference type="SAM" id="MobiDB-lite"/>
    </source>
</evidence>
<comment type="caution">
    <text evidence="6">The sequence shown here is derived from an EMBL/GenBank/DDBJ whole genome shotgun (WGS) entry which is preliminary data.</text>
</comment>
<evidence type="ECO:0000256" key="1">
    <source>
        <dbReference type="ARBA" id="ARBA00022723"/>
    </source>
</evidence>
<feature type="compositionally biased region" description="Basic and acidic residues" evidence="4">
    <location>
        <begin position="94"/>
        <end position="110"/>
    </location>
</feature>
<feature type="region of interest" description="Disordered" evidence="4">
    <location>
        <begin position="89"/>
        <end position="118"/>
    </location>
</feature>
<accession>A0AAV0V1Y8</accession>
<dbReference type="SUPFAM" id="SSF57716">
    <property type="entry name" value="Glucocorticoid receptor-like (DNA-binding domain)"/>
    <property type="match status" value="1"/>
</dbReference>
<keyword evidence="1 3" id="KW-0479">Metal-binding</keyword>
<evidence type="ECO:0000256" key="2">
    <source>
        <dbReference type="ARBA" id="ARBA00022833"/>
    </source>
</evidence>
<dbReference type="PROSITE" id="PS00478">
    <property type="entry name" value="LIM_DOMAIN_1"/>
    <property type="match status" value="2"/>
</dbReference>
<dbReference type="GO" id="GO:0046872">
    <property type="term" value="F:metal ion binding"/>
    <property type="evidence" value="ECO:0007669"/>
    <property type="project" value="UniProtKB-KW"/>
</dbReference>
<dbReference type="InterPro" id="IPR022087">
    <property type="entry name" value="DA1-like_dom"/>
</dbReference>
<reference evidence="6" key="1">
    <citation type="submission" date="2022-12" db="EMBL/GenBank/DDBJ databases">
        <authorList>
            <person name="Webb A."/>
        </authorList>
    </citation>
    <scope>NUCLEOTIDE SEQUENCE</scope>
    <source>
        <strain evidence="6">Pd1</strain>
    </source>
</reference>
<dbReference type="CDD" id="cd09396">
    <property type="entry name" value="LIM_DA1"/>
    <property type="match status" value="1"/>
</dbReference>
<dbReference type="SMART" id="SM00132">
    <property type="entry name" value="LIM"/>
    <property type="match status" value="2"/>
</dbReference>
<dbReference type="PANTHER" id="PTHR24209:SF7">
    <property type="entry name" value="PROTEIN DA1-RELATED 2"/>
    <property type="match status" value="1"/>
</dbReference>
<feature type="domain" description="LIM zinc-binding" evidence="5">
    <location>
        <begin position="158"/>
        <end position="218"/>
    </location>
</feature>
<dbReference type="Pfam" id="PF00412">
    <property type="entry name" value="LIM"/>
    <property type="match status" value="2"/>
</dbReference>
<dbReference type="Gene3D" id="2.10.110.10">
    <property type="entry name" value="Cysteine Rich Protein"/>
    <property type="match status" value="2"/>
</dbReference>
<dbReference type="InterPro" id="IPR001781">
    <property type="entry name" value="Znf_LIM"/>
</dbReference>
<keyword evidence="3" id="KW-0440">LIM domain</keyword>
<keyword evidence="7" id="KW-1185">Reference proteome</keyword>
<dbReference type="Pfam" id="PF12315">
    <property type="entry name" value="DA1-like"/>
    <property type="match status" value="1"/>
</dbReference>